<evidence type="ECO:0000256" key="8">
    <source>
        <dbReference type="ARBA" id="ARBA00023136"/>
    </source>
</evidence>
<dbReference type="SUPFAM" id="SSF52540">
    <property type="entry name" value="P-loop containing nucleoside triphosphate hydrolases"/>
    <property type="match status" value="1"/>
</dbReference>
<dbReference type="AlphaFoldDB" id="A0A6A4W3F3"/>
<dbReference type="InterPro" id="IPR027417">
    <property type="entry name" value="P-loop_NTPase"/>
</dbReference>
<evidence type="ECO:0000256" key="6">
    <source>
        <dbReference type="ARBA" id="ARBA00022989"/>
    </source>
</evidence>
<keyword evidence="5" id="KW-0735">Signal-anchor</keyword>
<comment type="subcellular location">
    <subcellularLocation>
        <location evidence="1">Golgi apparatus membrane</location>
        <topology evidence="1">Single-pass type II membrane protein</topology>
    </subcellularLocation>
</comment>
<dbReference type="EMBL" id="VIIS01001216">
    <property type="protein sequence ID" value="KAF0300935.1"/>
    <property type="molecule type" value="Genomic_DNA"/>
</dbReference>
<keyword evidence="9" id="KW-0325">Glycoprotein</keyword>
<keyword evidence="8" id="KW-0472">Membrane</keyword>
<evidence type="ECO:0000313" key="11">
    <source>
        <dbReference type="Proteomes" id="UP000440578"/>
    </source>
</evidence>
<evidence type="ECO:0000256" key="4">
    <source>
        <dbReference type="ARBA" id="ARBA00022692"/>
    </source>
</evidence>
<proteinExistence type="inferred from homology"/>
<sequence>MAVTGGMVRRQRQLLLLLTGGVLLLLGLLLVYSSYTVRRRPVPISEPVCRPQINIAFLKTHKCASTTVQNILFRFGLRHNLTFVLPRQGNYLGRREPFRAELVRHLPWHPLGYNILAVHNRWDHGQVASVMPANTTFVTALRDPEAVFRSMYAYVEHDRFMPLDEFLEQEPIPEERFFHVLGRNQMLWDLGLPEERLTDPEAIGRLVADTERRFHLVMLAERMDESLVLLKHLLCWRTEDVVGLRLNALRPEARDHLSQRGRLRLRRWLAGDYQLYNHFRRVFERRVAEFGEERMRREVAELRAANERAFQECGMVSSQGTSLSPDFAMFSQRVTGFQPRNRTRDCEELARPELSFVELLRERQLQMARDVMGVTPHPSRTAAGEMTRRV</sequence>
<keyword evidence="3 10" id="KW-0808">Transferase</keyword>
<keyword evidence="6" id="KW-1133">Transmembrane helix</keyword>
<keyword evidence="4" id="KW-0812">Transmembrane</keyword>
<dbReference type="PANTHER" id="PTHR14647">
    <property type="entry name" value="GALACTOSE-3-O-SULFOTRANSFERASE"/>
    <property type="match status" value="1"/>
</dbReference>
<comment type="caution">
    <text evidence="10">The sequence shown here is derived from an EMBL/GenBank/DDBJ whole genome shotgun (WGS) entry which is preliminary data.</text>
</comment>
<dbReference type="GO" id="GO:0000139">
    <property type="term" value="C:Golgi membrane"/>
    <property type="evidence" value="ECO:0007669"/>
    <property type="project" value="UniProtKB-SubCell"/>
</dbReference>
<evidence type="ECO:0000256" key="5">
    <source>
        <dbReference type="ARBA" id="ARBA00022968"/>
    </source>
</evidence>
<dbReference type="OrthoDB" id="514299at2759"/>
<protein>
    <submittedName>
        <fullName evidence="10">Galactosylceramide sulfotransferase</fullName>
    </submittedName>
</protein>
<dbReference type="Proteomes" id="UP000440578">
    <property type="component" value="Unassembled WGS sequence"/>
</dbReference>
<name>A0A6A4W3F3_AMPAM</name>
<dbReference type="Pfam" id="PF06990">
    <property type="entry name" value="Gal-3-0_sulfotr"/>
    <property type="match status" value="1"/>
</dbReference>
<organism evidence="10 11">
    <name type="scientific">Amphibalanus amphitrite</name>
    <name type="common">Striped barnacle</name>
    <name type="synonym">Balanus amphitrite</name>
    <dbReference type="NCBI Taxonomy" id="1232801"/>
    <lineage>
        <taxon>Eukaryota</taxon>
        <taxon>Metazoa</taxon>
        <taxon>Ecdysozoa</taxon>
        <taxon>Arthropoda</taxon>
        <taxon>Crustacea</taxon>
        <taxon>Multicrustacea</taxon>
        <taxon>Cirripedia</taxon>
        <taxon>Thoracica</taxon>
        <taxon>Thoracicalcarea</taxon>
        <taxon>Balanomorpha</taxon>
        <taxon>Balanoidea</taxon>
        <taxon>Balanidae</taxon>
        <taxon>Amphibalaninae</taxon>
        <taxon>Amphibalanus</taxon>
    </lineage>
</organism>
<gene>
    <name evidence="10" type="primary">GAL3ST1_2</name>
    <name evidence="10" type="ORF">FJT64_026669</name>
</gene>
<evidence type="ECO:0000256" key="9">
    <source>
        <dbReference type="ARBA" id="ARBA00023180"/>
    </source>
</evidence>
<reference evidence="10 11" key="1">
    <citation type="submission" date="2019-07" db="EMBL/GenBank/DDBJ databases">
        <title>Draft genome assembly of a fouling barnacle, Amphibalanus amphitrite (Darwin, 1854): The first reference genome for Thecostraca.</title>
        <authorList>
            <person name="Kim W."/>
        </authorList>
    </citation>
    <scope>NUCLEOTIDE SEQUENCE [LARGE SCALE GENOMIC DNA]</scope>
    <source>
        <strain evidence="10">SNU_AA5</strain>
        <tissue evidence="10">Soma without cirri and trophi</tissue>
    </source>
</reference>
<accession>A0A6A4W3F3</accession>
<comment type="similarity">
    <text evidence="2">Belongs to the galactose-3-O-sulfotransferase family.</text>
</comment>
<evidence type="ECO:0000256" key="7">
    <source>
        <dbReference type="ARBA" id="ARBA00023034"/>
    </source>
</evidence>
<dbReference type="InterPro" id="IPR009729">
    <property type="entry name" value="Gal-3-0_sulfotransfrase"/>
</dbReference>
<dbReference type="GO" id="GO:0001733">
    <property type="term" value="F:galactosylceramide sulfotransferase activity"/>
    <property type="evidence" value="ECO:0007669"/>
    <property type="project" value="InterPro"/>
</dbReference>
<dbReference type="PANTHER" id="PTHR14647:SF87">
    <property type="entry name" value="PUTATIVE-RELATED"/>
    <property type="match status" value="1"/>
</dbReference>
<keyword evidence="7" id="KW-0333">Golgi apparatus</keyword>
<keyword evidence="11" id="KW-1185">Reference proteome</keyword>
<evidence type="ECO:0000313" key="10">
    <source>
        <dbReference type="EMBL" id="KAF0300935.1"/>
    </source>
</evidence>
<evidence type="ECO:0000256" key="3">
    <source>
        <dbReference type="ARBA" id="ARBA00022679"/>
    </source>
</evidence>
<evidence type="ECO:0000256" key="1">
    <source>
        <dbReference type="ARBA" id="ARBA00004323"/>
    </source>
</evidence>
<evidence type="ECO:0000256" key="2">
    <source>
        <dbReference type="ARBA" id="ARBA00008124"/>
    </source>
</evidence>
<dbReference type="GO" id="GO:0009247">
    <property type="term" value="P:glycolipid biosynthetic process"/>
    <property type="evidence" value="ECO:0007669"/>
    <property type="project" value="InterPro"/>
</dbReference>
<dbReference type="Gene3D" id="3.40.50.300">
    <property type="entry name" value="P-loop containing nucleotide triphosphate hydrolases"/>
    <property type="match status" value="1"/>
</dbReference>